<evidence type="ECO:0000256" key="1">
    <source>
        <dbReference type="ARBA" id="ARBA00023172"/>
    </source>
</evidence>
<evidence type="ECO:0000313" key="4">
    <source>
        <dbReference type="Proteomes" id="UP001206126"/>
    </source>
</evidence>
<dbReference type="SUPFAM" id="SSF56349">
    <property type="entry name" value="DNA breaking-rejoining enzymes"/>
    <property type="match status" value="1"/>
</dbReference>
<gene>
    <name evidence="3" type="ORF">NX774_08180</name>
</gene>
<dbReference type="PROSITE" id="PS51898">
    <property type="entry name" value="TYR_RECOMBINASE"/>
    <property type="match status" value="1"/>
</dbReference>
<dbReference type="InterPro" id="IPR002104">
    <property type="entry name" value="Integrase_catalytic"/>
</dbReference>
<name>A0ABT2D9I0_9BURK</name>
<evidence type="ECO:0000259" key="2">
    <source>
        <dbReference type="PROSITE" id="PS51898"/>
    </source>
</evidence>
<dbReference type="InterPro" id="IPR013762">
    <property type="entry name" value="Integrase-like_cat_sf"/>
</dbReference>
<dbReference type="Gene3D" id="1.10.443.10">
    <property type="entry name" value="Intergrase catalytic core"/>
    <property type="match status" value="1"/>
</dbReference>
<proteinExistence type="predicted"/>
<protein>
    <submittedName>
        <fullName evidence="3">Tyrosine-type recombinase/integrase</fullName>
    </submittedName>
</protein>
<dbReference type="InterPro" id="IPR011010">
    <property type="entry name" value="DNA_brk_join_enz"/>
</dbReference>
<evidence type="ECO:0000313" key="3">
    <source>
        <dbReference type="EMBL" id="MCS0807899.1"/>
    </source>
</evidence>
<keyword evidence="4" id="KW-1185">Reference proteome</keyword>
<accession>A0ABT2D9I0</accession>
<dbReference type="Pfam" id="PF00589">
    <property type="entry name" value="Phage_integrase"/>
    <property type="match status" value="1"/>
</dbReference>
<dbReference type="EMBL" id="JANUHB010000002">
    <property type="protein sequence ID" value="MCS0807899.1"/>
    <property type="molecule type" value="Genomic_DNA"/>
</dbReference>
<reference evidence="3 4" key="1">
    <citation type="submission" date="2022-08" db="EMBL/GenBank/DDBJ databases">
        <title>Reclassification of Massilia species as members of the genera Telluria, Duganella, Pseudoduganella, Mokoshia gen. nov. and Zemynaea gen. nov. using orthogonal and non-orthogonal genome-based approaches.</title>
        <authorList>
            <person name="Bowman J.P."/>
        </authorList>
    </citation>
    <scope>NUCLEOTIDE SEQUENCE [LARGE SCALE GENOMIC DNA]</scope>
    <source>
        <strain evidence="3 4">JCM 31605</strain>
    </source>
</reference>
<dbReference type="RefSeq" id="WP_258821684.1">
    <property type="nucleotide sequence ID" value="NZ_JANUHB010000002.1"/>
</dbReference>
<dbReference type="Proteomes" id="UP001206126">
    <property type="component" value="Unassembled WGS sequence"/>
</dbReference>
<keyword evidence="1" id="KW-0233">DNA recombination</keyword>
<feature type="domain" description="Tyr recombinase" evidence="2">
    <location>
        <begin position="18"/>
        <end position="194"/>
    </location>
</feature>
<organism evidence="3 4">
    <name type="scientific">Massilia agilis</name>
    <dbReference type="NCBI Taxonomy" id="1811226"/>
    <lineage>
        <taxon>Bacteria</taxon>
        <taxon>Pseudomonadati</taxon>
        <taxon>Pseudomonadota</taxon>
        <taxon>Betaproteobacteria</taxon>
        <taxon>Burkholderiales</taxon>
        <taxon>Oxalobacteraceae</taxon>
        <taxon>Telluria group</taxon>
        <taxon>Massilia</taxon>
    </lineage>
</organism>
<comment type="caution">
    <text evidence="3">The sequence shown here is derived from an EMBL/GenBank/DDBJ whole genome shotgun (WGS) entry which is preliminary data.</text>
</comment>
<sequence>MTSKANPCAGIKGYRETGRDVYIDDEVYKAVYAAAEPPLRDAMDLAYLTGQRPADVLKMTRGDIKDGAVSVRQGKTGAKLRVAIEGELAAVIERISRRKVMGLALINMMNGTPMTRYELRGAMDRARAGAGRANPALADAIRNFQFRDLRAKAATDTDEQQGIAAAQTQLWHSTSAMTRRYVRHRKGKLVKPTR</sequence>